<evidence type="ECO:0000313" key="3">
    <source>
        <dbReference type="EMBL" id="KAF2675110.1"/>
    </source>
</evidence>
<dbReference type="EMBL" id="MU004230">
    <property type="protein sequence ID" value="KAF2675110.1"/>
    <property type="molecule type" value="Genomic_DNA"/>
</dbReference>
<feature type="compositionally biased region" description="Basic residues" evidence="2">
    <location>
        <begin position="1"/>
        <end position="10"/>
    </location>
</feature>
<feature type="region of interest" description="Disordered" evidence="2">
    <location>
        <begin position="1"/>
        <end position="107"/>
    </location>
</feature>
<feature type="compositionally biased region" description="Basic and acidic residues" evidence="2">
    <location>
        <begin position="17"/>
        <end position="29"/>
    </location>
</feature>
<dbReference type="AlphaFoldDB" id="A0A6A6UTH3"/>
<keyword evidence="4" id="KW-1185">Reference proteome</keyword>
<proteinExistence type="predicted"/>
<protein>
    <submittedName>
        <fullName evidence="3">Uncharacterized protein</fullName>
    </submittedName>
</protein>
<evidence type="ECO:0000313" key="4">
    <source>
        <dbReference type="Proteomes" id="UP000799302"/>
    </source>
</evidence>
<sequence>MPLIKSKKHDSKSMGTKKSEKDLKNHHDVPVTSAEPVEAGSRTDPASEPFSPERQETEPMTESSKERADEDLEEKPELVPKDPARDSSHAPIDRTSFGLGPRTGTGQSSIINEQVNLEHDHQQLLALHQQALDEKRGQEDLVEHYKNQYQQQVERNKQLEQSWKKATNELRKFRQQGPVHKVDDDFLKGLWTSIRYDCRNWASTYCLGGQRVVVTEEKVTKLFSAFTPEFMKYLRSARLRSSLIESFLIHELLFKVLTRTLGPGLLWAGRHGQALKSLQTYLEPARDIIDTPSLLVDKTLKPADVQEYHAWRAKTAMLLSEKVSAESVSQRIKEVVNSLSDDLGDFVVNKKPTHKDDLTSIVKKAVELDQEIQKSKAIFAFQSLYNPKSGESYGFYFNTQLMESESSYGEATTDMIVELVVAPCFHKIGTGDGQGYDQTSMLAKASVVCAESRKKAERMQ</sequence>
<feature type="coiled-coil region" evidence="1">
    <location>
        <begin position="128"/>
        <end position="176"/>
    </location>
</feature>
<organism evidence="3 4">
    <name type="scientific">Microthyrium microscopicum</name>
    <dbReference type="NCBI Taxonomy" id="703497"/>
    <lineage>
        <taxon>Eukaryota</taxon>
        <taxon>Fungi</taxon>
        <taxon>Dikarya</taxon>
        <taxon>Ascomycota</taxon>
        <taxon>Pezizomycotina</taxon>
        <taxon>Dothideomycetes</taxon>
        <taxon>Dothideomycetes incertae sedis</taxon>
        <taxon>Microthyriales</taxon>
        <taxon>Microthyriaceae</taxon>
        <taxon>Microthyrium</taxon>
    </lineage>
</organism>
<reference evidence="3" key="1">
    <citation type="journal article" date="2020" name="Stud. Mycol.">
        <title>101 Dothideomycetes genomes: a test case for predicting lifestyles and emergence of pathogens.</title>
        <authorList>
            <person name="Haridas S."/>
            <person name="Albert R."/>
            <person name="Binder M."/>
            <person name="Bloem J."/>
            <person name="Labutti K."/>
            <person name="Salamov A."/>
            <person name="Andreopoulos B."/>
            <person name="Baker S."/>
            <person name="Barry K."/>
            <person name="Bills G."/>
            <person name="Bluhm B."/>
            <person name="Cannon C."/>
            <person name="Castanera R."/>
            <person name="Culley D."/>
            <person name="Daum C."/>
            <person name="Ezra D."/>
            <person name="Gonzalez J."/>
            <person name="Henrissat B."/>
            <person name="Kuo A."/>
            <person name="Liang C."/>
            <person name="Lipzen A."/>
            <person name="Lutzoni F."/>
            <person name="Magnuson J."/>
            <person name="Mondo S."/>
            <person name="Nolan M."/>
            <person name="Ohm R."/>
            <person name="Pangilinan J."/>
            <person name="Park H.-J."/>
            <person name="Ramirez L."/>
            <person name="Alfaro M."/>
            <person name="Sun H."/>
            <person name="Tritt A."/>
            <person name="Yoshinaga Y."/>
            <person name="Zwiers L.-H."/>
            <person name="Turgeon B."/>
            <person name="Goodwin S."/>
            <person name="Spatafora J."/>
            <person name="Crous P."/>
            <person name="Grigoriev I."/>
        </authorList>
    </citation>
    <scope>NUCLEOTIDE SEQUENCE</scope>
    <source>
        <strain evidence="3">CBS 115976</strain>
    </source>
</reference>
<feature type="compositionally biased region" description="Basic and acidic residues" evidence="2">
    <location>
        <begin position="51"/>
        <end position="68"/>
    </location>
</feature>
<gene>
    <name evidence="3" type="ORF">BT63DRAFT_28801</name>
</gene>
<dbReference type="Proteomes" id="UP000799302">
    <property type="component" value="Unassembled WGS sequence"/>
</dbReference>
<feature type="compositionally biased region" description="Basic and acidic residues" evidence="2">
    <location>
        <begin position="75"/>
        <end position="92"/>
    </location>
</feature>
<name>A0A6A6UTH3_9PEZI</name>
<keyword evidence="1" id="KW-0175">Coiled coil</keyword>
<evidence type="ECO:0000256" key="1">
    <source>
        <dbReference type="SAM" id="Coils"/>
    </source>
</evidence>
<dbReference type="OrthoDB" id="3776930at2759"/>
<evidence type="ECO:0000256" key="2">
    <source>
        <dbReference type="SAM" id="MobiDB-lite"/>
    </source>
</evidence>
<accession>A0A6A6UTH3</accession>